<keyword evidence="12" id="KW-0472">Membrane</keyword>
<evidence type="ECO:0000313" key="15">
    <source>
        <dbReference type="Proteomes" id="UP001218218"/>
    </source>
</evidence>
<sequence length="529" mass="58974">MHTSDVNFLHITCALSCLIVKVLEESDKPILLRCFDNHVFSCESYSHELGNLTEFNNPDGWEFQQELQESYGQVVKVHGLFGRRELFVFDPAALHSILVQDQDIYEPPETLLCLNGLLLGKGIFSTANDDHRRYRKIMTPAFSTANLRGMIPLFYEVAERARDGLIAPTVIDAPQTIDMNSILCRTSLEFIGCAGIDYSFDPMLPGKEQTDRYSQALKAMLPTAYKMQPAFPLLPFVAKVFFLSFLRRIINFIPLPALHELRDIVDFTYAIPAELVQNRKAAIEKGGPATDNDHKSIMSLMMKSNASAESAMHMTDKELVAATSMIILAATDTTSSAMNRMLHILAMYPDVQEKLRSEILAAPEHLDHDTLTVLPYLDGIVHEILRLAMADTVLPLSKPITGLDGAHMRSIKITKGTSIHVAIAAGEDALEFKPERWTNDKADSVTTKISGVYGNILTFIGGGRSCIGFQFAQLEMKVVACVLLRSFKFSAPDPRIQWRKTGLTTSPYIDNQSALPILVERLKTRLAHV</sequence>
<dbReference type="GO" id="GO:0016020">
    <property type="term" value="C:membrane"/>
    <property type="evidence" value="ECO:0007669"/>
    <property type="project" value="UniProtKB-SubCell"/>
</dbReference>
<name>A0AAD6ZB51_9AGAR</name>
<evidence type="ECO:0000256" key="6">
    <source>
        <dbReference type="ARBA" id="ARBA00022692"/>
    </source>
</evidence>
<keyword evidence="6" id="KW-0812">Transmembrane</keyword>
<keyword evidence="8" id="KW-1133">Transmembrane helix</keyword>
<accession>A0AAD6ZB51</accession>
<dbReference type="InterPro" id="IPR002401">
    <property type="entry name" value="Cyt_P450_E_grp-I"/>
</dbReference>
<dbReference type="SUPFAM" id="SSF48264">
    <property type="entry name" value="Cytochrome P450"/>
    <property type="match status" value="1"/>
</dbReference>
<evidence type="ECO:0000256" key="4">
    <source>
        <dbReference type="ARBA" id="ARBA00010617"/>
    </source>
</evidence>
<evidence type="ECO:0000256" key="5">
    <source>
        <dbReference type="ARBA" id="ARBA00022617"/>
    </source>
</evidence>
<keyword evidence="7 13" id="KW-0479">Metal-binding</keyword>
<comment type="similarity">
    <text evidence="4">Belongs to the cytochrome P450 family.</text>
</comment>
<dbReference type="PRINTS" id="PR00385">
    <property type="entry name" value="P450"/>
</dbReference>
<dbReference type="GO" id="GO:0005506">
    <property type="term" value="F:iron ion binding"/>
    <property type="evidence" value="ECO:0007669"/>
    <property type="project" value="InterPro"/>
</dbReference>
<evidence type="ECO:0000256" key="11">
    <source>
        <dbReference type="ARBA" id="ARBA00023033"/>
    </source>
</evidence>
<dbReference type="Gene3D" id="1.10.630.10">
    <property type="entry name" value="Cytochrome P450"/>
    <property type="match status" value="1"/>
</dbReference>
<keyword evidence="9" id="KW-0560">Oxidoreductase</keyword>
<dbReference type="EMBL" id="JARIHO010000065">
    <property type="protein sequence ID" value="KAJ7314772.1"/>
    <property type="molecule type" value="Genomic_DNA"/>
</dbReference>
<dbReference type="AlphaFoldDB" id="A0AAD6ZB51"/>
<dbReference type="InterPro" id="IPR050121">
    <property type="entry name" value="Cytochrome_P450_monoxygenase"/>
</dbReference>
<dbReference type="PRINTS" id="PR00463">
    <property type="entry name" value="EP450I"/>
</dbReference>
<dbReference type="Pfam" id="PF00067">
    <property type="entry name" value="p450"/>
    <property type="match status" value="1"/>
</dbReference>
<dbReference type="GO" id="GO:0016705">
    <property type="term" value="F:oxidoreductase activity, acting on paired donors, with incorporation or reduction of molecular oxygen"/>
    <property type="evidence" value="ECO:0007669"/>
    <property type="project" value="InterPro"/>
</dbReference>
<comment type="caution">
    <text evidence="14">The sequence shown here is derived from an EMBL/GenBank/DDBJ whole genome shotgun (WGS) entry which is preliminary data.</text>
</comment>
<comment type="subcellular location">
    <subcellularLocation>
        <location evidence="2">Membrane</location>
    </subcellularLocation>
</comment>
<keyword evidence="11" id="KW-0503">Monooxygenase</keyword>
<proteinExistence type="inferred from homology"/>
<evidence type="ECO:0000256" key="1">
    <source>
        <dbReference type="ARBA" id="ARBA00001971"/>
    </source>
</evidence>
<comment type="cofactor">
    <cofactor evidence="1 13">
        <name>heme</name>
        <dbReference type="ChEBI" id="CHEBI:30413"/>
    </cofactor>
</comment>
<evidence type="ECO:0000256" key="10">
    <source>
        <dbReference type="ARBA" id="ARBA00023004"/>
    </source>
</evidence>
<keyword evidence="5 13" id="KW-0349">Heme</keyword>
<evidence type="ECO:0000256" key="12">
    <source>
        <dbReference type="ARBA" id="ARBA00023136"/>
    </source>
</evidence>
<dbReference type="PANTHER" id="PTHR24305:SF166">
    <property type="entry name" value="CYTOCHROME P450 12A4, MITOCHONDRIAL-RELATED"/>
    <property type="match status" value="1"/>
</dbReference>
<evidence type="ECO:0000256" key="9">
    <source>
        <dbReference type="ARBA" id="ARBA00023002"/>
    </source>
</evidence>
<keyword evidence="15" id="KW-1185">Reference proteome</keyword>
<evidence type="ECO:0000256" key="8">
    <source>
        <dbReference type="ARBA" id="ARBA00022989"/>
    </source>
</evidence>
<organism evidence="14 15">
    <name type="scientific">Mycena albidolilacea</name>
    <dbReference type="NCBI Taxonomy" id="1033008"/>
    <lineage>
        <taxon>Eukaryota</taxon>
        <taxon>Fungi</taxon>
        <taxon>Dikarya</taxon>
        <taxon>Basidiomycota</taxon>
        <taxon>Agaricomycotina</taxon>
        <taxon>Agaricomycetes</taxon>
        <taxon>Agaricomycetidae</taxon>
        <taxon>Agaricales</taxon>
        <taxon>Marasmiineae</taxon>
        <taxon>Mycenaceae</taxon>
        <taxon>Mycena</taxon>
    </lineage>
</organism>
<comment type="pathway">
    <text evidence="3">Secondary metabolite biosynthesis; terpenoid biosynthesis.</text>
</comment>
<dbReference type="InterPro" id="IPR001128">
    <property type="entry name" value="Cyt_P450"/>
</dbReference>
<gene>
    <name evidence="14" type="ORF">DFH08DRAFT_917788</name>
</gene>
<dbReference type="InterPro" id="IPR036396">
    <property type="entry name" value="Cyt_P450_sf"/>
</dbReference>
<dbReference type="GO" id="GO:0004497">
    <property type="term" value="F:monooxygenase activity"/>
    <property type="evidence" value="ECO:0007669"/>
    <property type="project" value="UniProtKB-KW"/>
</dbReference>
<evidence type="ECO:0000313" key="14">
    <source>
        <dbReference type="EMBL" id="KAJ7314772.1"/>
    </source>
</evidence>
<evidence type="ECO:0000256" key="2">
    <source>
        <dbReference type="ARBA" id="ARBA00004370"/>
    </source>
</evidence>
<evidence type="ECO:0000256" key="13">
    <source>
        <dbReference type="PIRSR" id="PIRSR602401-1"/>
    </source>
</evidence>
<protein>
    <submittedName>
        <fullName evidence="14">Cytochrome P450</fullName>
    </submittedName>
</protein>
<feature type="binding site" description="axial binding residue" evidence="13">
    <location>
        <position position="466"/>
    </location>
    <ligand>
        <name>heme</name>
        <dbReference type="ChEBI" id="CHEBI:30413"/>
    </ligand>
    <ligandPart>
        <name>Fe</name>
        <dbReference type="ChEBI" id="CHEBI:18248"/>
    </ligandPart>
</feature>
<evidence type="ECO:0000256" key="7">
    <source>
        <dbReference type="ARBA" id="ARBA00022723"/>
    </source>
</evidence>
<evidence type="ECO:0000256" key="3">
    <source>
        <dbReference type="ARBA" id="ARBA00004721"/>
    </source>
</evidence>
<dbReference type="Proteomes" id="UP001218218">
    <property type="component" value="Unassembled WGS sequence"/>
</dbReference>
<dbReference type="GO" id="GO:0020037">
    <property type="term" value="F:heme binding"/>
    <property type="evidence" value="ECO:0007669"/>
    <property type="project" value="InterPro"/>
</dbReference>
<reference evidence="14" key="1">
    <citation type="submission" date="2023-03" db="EMBL/GenBank/DDBJ databases">
        <title>Massive genome expansion in bonnet fungi (Mycena s.s.) driven by repeated elements and novel gene families across ecological guilds.</title>
        <authorList>
            <consortium name="Lawrence Berkeley National Laboratory"/>
            <person name="Harder C.B."/>
            <person name="Miyauchi S."/>
            <person name="Viragh M."/>
            <person name="Kuo A."/>
            <person name="Thoen E."/>
            <person name="Andreopoulos B."/>
            <person name="Lu D."/>
            <person name="Skrede I."/>
            <person name="Drula E."/>
            <person name="Henrissat B."/>
            <person name="Morin E."/>
            <person name="Kohler A."/>
            <person name="Barry K."/>
            <person name="LaButti K."/>
            <person name="Morin E."/>
            <person name="Salamov A."/>
            <person name="Lipzen A."/>
            <person name="Mereny Z."/>
            <person name="Hegedus B."/>
            <person name="Baldrian P."/>
            <person name="Stursova M."/>
            <person name="Weitz H."/>
            <person name="Taylor A."/>
            <person name="Grigoriev I.V."/>
            <person name="Nagy L.G."/>
            <person name="Martin F."/>
            <person name="Kauserud H."/>
        </authorList>
    </citation>
    <scope>NUCLEOTIDE SEQUENCE</scope>
    <source>
        <strain evidence="14">CBHHK002</strain>
    </source>
</reference>
<keyword evidence="10 13" id="KW-0408">Iron</keyword>
<dbReference type="PANTHER" id="PTHR24305">
    <property type="entry name" value="CYTOCHROME P450"/>
    <property type="match status" value="1"/>
</dbReference>